<dbReference type="PANTHER" id="PTHR42920:SF5">
    <property type="entry name" value="EAMA DOMAIN-CONTAINING PROTEIN"/>
    <property type="match status" value="1"/>
</dbReference>
<evidence type="ECO:0000313" key="10">
    <source>
        <dbReference type="Proteomes" id="UP001165042"/>
    </source>
</evidence>
<evidence type="ECO:0000256" key="7">
    <source>
        <dbReference type="SAM" id="Phobius"/>
    </source>
</evidence>
<keyword evidence="3" id="KW-1003">Cell membrane</keyword>
<feature type="transmembrane region" description="Helical" evidence="7">
    <location>
        <begin position="68"/>
        <end position="86"/>
    </location>
</feature>
<feature type="transmembrane region" description="Helical" evidence="7">
    <location>
        <begin position="263"/>
        <end position="283"/>
    </location>
</feature>
<keyword evidence="10" id="KW-1185">Reference proteome</keyword>
<keyword evidence="5 7" id="KW-1133">Transmembrane helix</keyword>
<dbReference type="InterPro" id="IPR000620">
    <property type="entry name" value="EamA_dom"/>
</dbReference>
<dbReference type="SUPFAM" id="SSF103481">
    <property type="entry name" value="Multidrug resistance efflux transporter EmrE"/>
    <property type="match status" value="2"/>
</dbReference>
<dbReference type="InterPro" id="IPR037185">
    <property type="entry name" value="EmrE-like"/>
</dbReference>
<evidence type="ECO:0000256" key="5">
    <source>
        <dbReference type="ARBA" id="ARBA00022989"/>
    </source>
</evidence>
<evidence type="ECO:0000256" key="6">
    <source>
        <dbReference type="ARBA" id="ARBA00023136"/>
    </source>
</evidence>
<name>A0A9W6V6Q9_9PSEU</name>
<feature type="transmembrane region" description="Helical" evidence="7">
    <location>
        <begin position="122"/>
        <end position="141"/>
    </location>
</feature>
<protein>
    <submittedName>
        <fullName evidence="9">Membrane protein</fullName>
    </submittedName>
</protein>
<evidence type="ECO:0000256" key="4">
    <source>
        <dbReference type="ARBA" id="ARBA00022692"/>
    </source>
</evidence>
<dbReference type="Gene3D" id="1.10.3730.20">
    <property type="match status" value="1"/>
</dbReference>
<feature type="transmembrane region" description="Helical" evidence="7">
    <location>
        <begin position="234"/>
        <end position="251"/>
    </location>
</feature>
<reference evidence="9" key="1">
    <citation type="submission" date="2023-02" db="EMBL/GenBank/DDBJ databases">
        <title>Actinokineospora globicatena NBRC 15670.</title>
        <authorList>
            <person name="Ichikawa N."/>
            <person name="Sato H."/>
            <person name="Tonouchi N."/>
        </authorList>
    </citation>
    <scope>NUCLEOTIDE SEQUENCE</scope>
    <source>
        <strain evidence="9">NBRC 15670</strain>
    </source>
</reference>
<comment type="similarity">
    <text evidence="2">Belongs to the EamA transporter family.</text>
</comment>
<feature type="transmembrane region" description="Helical" evidence="7">
    <location>
        <begin position="173"/>
        <end position="193"/>
    </location>
</feature>
<comment type="caution">
    <text evidence="9">The sequence shown here is derived from an EMBL/GenBank/DDBJ whole genome shotgun (WGS) entry which is preliminary data.</text>
</comment>
<dbReference type="PANTHER" id="PTHR42920">
    <property type="entry name" value="OS03G0707200 PROTEIN-RELATED"/>
    <property type="match status" value="1"/>
</dbReference>
<evidence type="ECO:0000259" key="8">
    <source>
        <dbReference type="Pfam" id="PF00892"/>
    </source>
</evidence>
<dbReference type="AlphaFoldDB" id="A0A9W6V6Q9"/>
<accession>A0A9W6V6Q9</accession>
<keyword evidence="4 7" id="KW-0812">Transmembrane</keyword>
<dbReference type="EMBL" id="BSSD01000002">
    <property type="protein sequence ID" value="GLW90632.1"/>
    <property type="molecule type" value="Genomic_DNA"/>
</dbReference>
<organism evidence="9 10">
    <name type="scientific">Actinokineospora globicatena</name>
    <dbReference type="NCBI Taxonomy" id="103729"/>
    <lineage>
        <taxon>Bacteria</taxon>
        <taxon>Bacillati</taxon>
        <taxon>Actinomycetota</taxon>
        <taxon>Actinomycetes</taxon>
        <taxon>Pseudonocardiales</taxon>
        <taxon>Pseudonocardiaceae</taxon>
        <taxon>Actinokineospora</taxon>
    </lineage>
</organism>
<gene>
    <name evidence="9" type="ORF">Aglo03_14480</name>
</gene>
<comment type="subcellular location">
    <subcellularLocation>
        <location evidence="1">Cell membrane</location>
        <topology evidence="1">Multi-pass membrane protein</topology>
    </subcellularLocation>
</comment>
<dbReference type="InterPro" id="IPR051258">
    <property type="entry name" value="Diverse_Substrate_Transporter"/>
</dbReference>
<feature type="domain" description="EamA" evidence="8">
    <location>
        <begin position="174"/>
        <end position="303"/>
    </location>
</feature>
<evidence type="ECO:0000256" key="2">
    <source>
        <dbReference type="ARBA" id="ARBA00007362"/>
    </source>
</evidence>
<proteinExistence type="inferred from homology"/>
<feature type="transmembrane region" description="Helical" evidence="7">
    <location>
        <begin position="98"/>
        <end position="116"/>
    </location>
</feature>
<feature type="transmembrane region" description="Helical" evidence="7">
    <location>
        <begin position="205"/>
        <end position="222"/>
    </location>
</feature>
<feature type="transmembrane region" description="Helical" evidence="7">
    <location>
        <begin position="41"/>
        <end position="62"/>
    </location>
</feature>
<dbReference type="GO" id="GO:0005886">
    <property type="term" value="C:plasma membrane"/>
    <property type="evidence" value="ECO:0007669"/>
    <property type="project" value="UniProtKB-SubCell"/>
</dbReference>
<sequence>MNRHFTSWLAAPSVGGMSQVDIAAPVVLVRPLPRARTSAGMALVLGGLVFQTFGAAMAAVLFPRAGAAGIVTLRLAISAVVLLALCRPRVRGYRRADWAVVVGFGVAIAGMNMLFYQSIARIPLGAAVTLEVLGPLVLSVVTARQAASWLWAGLALAGVALLGRGGFEQLDPAGIAFALGAAALWAAYILLSARTGSHFPKADGLALAMGVAATLALPIGIADAGSSLLDPVTLGLGALVALLSSVVPYTLELLALRKLPSSTFAILVSLTPAVAATAGYLVLGQSLNAADLIAIALVVTASAGAVRSSRPAVGT</sequence>
<dbReference type="Pfam" id="PF00892">
    <property type="entry name" value="EamA"/>
    <property type="match status" value="1"/>
</dbReference>
<feature type="transmembrane region" description="Helical" evidence="7">
    <location>
        <begin position="148"/>
        <end position="167"/>
    </location>
</feature>
<dbReference type="Proteomes" id="UP001165042">
    <property type="component" value="Unassembled WGS sequence"/>
</dbReference>
<evidence type="ECO:0000256" key="3">
    <source>
        <dbReference type="ARBA" id="ARBA00022475"/>
    </source>
</evidence>
<evidence type="ECO:0000256" key="1">
    <source>
        <dbReference type="ARBA" id="ARBA00004651"/>
    </source>
</evidence>
<keyword evidence="6 7" id="KW-0472">Membrane</keyword>
<evidence type="ECO:0000313" key="9">
    <source>
        <dbReference type="EMBL" id="GLW90632.1"/>
    </source>
</evidence>
<feature type="transmembrane region" description="Helical" evidence="7">
    <location>
        <begin position="289"/>
        <end position="306"/>
    </location>
</feature>